<accession>A0ABV9EIJ5</accession>
<dbReference type="SUPFAM" id="SSF51197">
    <property type="entry name" value="Clavaminate synthase-like"/>
    <property type="match status" value="1"/>
</dbReference>
<dbReference type="Proteomes" id="UP001595891">
    <property type="component" value="Unassembled WGS sequence"/>
</dbReference>
<comment type="caution">
    <text evidence="6">The sequence shown here is derived from an EMBL/GenBank/DDBJ whole genome shotgun (WGS) entry which is preliminary data.</text>
</comment>
<keyword evidence="6" id="KW-0223">Dioxygenase</keyword>
<keyword evidence="7" id="KW-1185">Reference proteome</keyword>
<evidence type="ECO:0000313" key="7">
    <source>
        <dbReference type="Proteomes" id="UP001595891"/>
    </source>
</evidence>
<evidence type="ECO:0000256" key="1">
    <source>
        <dbReference type="ARBA" id="ARBA00001954"/>
    </source>
</evidence>
<keyword evidence="2" id="KW-0560">Oxidoreductase</keyword>
<organism evidence="6 7">
    <name type="scientific">Sphaerisporangium corydalis</name>
    <dbReference type="NCBI Taxonomy" id="1441875"/>
    <lineage>
        <taxon>Bacteria</taxon>
        <taxon>Bacillati</taxon>
        <taxon>Actinomycetota</taxon>
        <taxon>Actinomycetes</taxon>
        <taxon>Streptosporangiales</taxon>
        <taxon>Streptosporangiaceae</taxon>
        <taxon>Sphaerisporangium</taxon>
    </lineage>
</organism>
<keyword evidence="3" id="KW-0408">Iron</keyword>
<comment type="cofactor">
    <cofactor evidence="1">
        <name>Fe(2+)</name>
        <dbReference type="ChEBI" id="CHEBI:29033"/>
    </cofactor>
</comment>
<dbReference type="Pfam" id="PF02668">
    <property type="entry name" value="TauD"/>
    <property type="match status" value="2"/>
</dbReference>
<dbReference type="EMBL" id="JBHSFN010000012">
    <property type="protein sequence ID" value="MFC4588598.1"/>
    <property type="molecule type" value="Genomic_DNA"/>
</dbReference>
<evidence type="ECO:0000256" key="3">
    <source>
        <dbReference type="ARBA" id="ARBA00023004"/>
    </source>
</evidence>
<evidence type="ECO:0000256" key="2">
    <source>
        <dbReference type="ARBA" id="ARBA00023002"/>
    </source>
</evidence>
<dbReference type="InterPro" id="IPR050411">
    <property type="entry name" value="AlphaKG_dependent_hydroxylases"/>
</dbReference>
<name>A0ABV9EIJ5_9ACTN</name>
<dbReference type="PANTHER" id="PTHR10696">
    <property type="entry name" value="GAMMA-BUTYROBETAINE HYDROXYLASE-RELATED"/>
    <property type="match status" value="1"/>
</dbReference>
<dbReference type="RefSeq" id="WP_262845091.1">
    <property type="nucleotide sequence ID" value="NZ_JANZYP010000036.1"/>
</dbReference>
<dbReference type="PANTHER" id="PTHR10696:SF56">
    <property type="entry name" value="TAUD_TFDA-LIKE DOMAIN-CONTAINING PROTEIN"/>
    <property type="match status" value="1"/>
</dbReference>
<proteinExistence type="predicted"/>
<dbReference type="InterPro" id="IPR042098">
    <property type="entry name" value="TauD-like_sf"/>
</dbReference>
<evidence type="ECO:0000256" key="4">
    <source>
        <dbReference type="ARBA" id="ARBA00023194"/>
    </source>
</evidence>
<sequence>MPRADVERAKDELGRQGWTVLRKAAFLAHGRPDPAAVLRTVACFGRPSDRDGGCQIWPVAPRTTRAEATFSVRTGDAGFHTDAQYHRRPEDVVCLFVVRPAAEGGDTLLLTARDAVAALAREPMARPVLDSLSRPIWSWTPPEVFSGPGEAARQAPVPVLPGDGTMRWRRDNLARLCPPQARAAAVLESSLRRAPAVRIRQRPGDVIVIDNHRTLHARSTFTDLRRHLLRVRLWTDS</sequence>
<dbReference type="InterPro" id="IPR003819">
    <property type="entry name" value="TauD/TfdA-like"/>
</dbReference>
<reference evidence="7" key="1">
    <citation type="journal article" date="2019" name="Int. J. Syst. Evol. Microbiol.">
        <title>The Global Catalogue of Microorganisms (GCM) 10K type strain sequencing project: providing services to taxonomists for standard genome sequencing and annotation.</title>
        <authorList>
            <consortium name="The Broad Institute Genomics Platform"/>
            <consortium name="The Broad Institute Genome Sequencing Center for Infectious Disease"/>
            <person name="Wu L."/>
            <person name="Ma J."/>
        </authorList>
    </citation>
    <scope>NUCLEOTIDE SEQUENCE [LARGE SCALE GENOMIC DNA]</scope>
    <source>
        <strain evidence="7">CCUG 49560</strain>
    </source>
</reference>
<dbReference type="Gene3D" id="3.60.130.10">
    <property type="entry name" value="Clavaminate synthase-like"/>
    <property type="match status" value="1"/>
</dbReference>
<feature type="domain" description="TauD/TfdA-like" evidence="5">
    <location>
        <begin position="193"/>
        <end position="231"/>
    </location>
</feature>
<evidence type="ECO:0000259" key="5">
    <source>
        <dbReference type="Pfam" id="PF02668"/>
    </source>
</evidence>
<evidence type="ECO:0000313" key="6">
    <source>
        <dbReference type="EMBL" id="MFC4588598.1"/>
    </source>
</evidence>
<gene>
    <name evidence="6" type="ORF">ACFO8L_21085</name>
</gene>
<feature type="domain" description="TauD/TfdA-like" evidence="5">
    <location>
        <begin position="15"/>
        <end position="123"/>
    </location>
</feature>
<dbReference type="GO" id="GO:0051213">
    <property type="term" value="F:dioxygenase activity"/>
    <property type="evidence" value="ECO:0007669"/>
    <property type="project" value="UniProtKB-KW"/>
</dbReference>
<protein>
    <submittedName>
        <fullName evidence="6">TauD/TfdA family dioxygenase</fullName>
    </submittedName>
</protein>
<keyword evidence="4" id="KW-0045">Antibiotic biosynthesis</keyword>